<dbReference type="Pfam" id="PF25007">
    <property type="entry name" value="DYH2-5-8_CC"/>
    <property type="match status" value="1"/>
</dbReference>
<dbReference type="Gene3D" id="1.20.140.100">
    <property type="entry name" value="Dynein heavy chain, N-terminal domain 2"/>
    <property type="match status" value="1"/>
</dbReference>
<dbReference type="InterPro" id="IPR042222">
    <property type="entry name" value="Dynein_2_N"/>
</dbReference>
<dbReference type="GO" id="GO:0045505">
    <property type="term" value="F:dynein intermediate chain binding"/>
    <property type="evidence" value="ECO:0007669"/>
    <property type="project" value="InterPro"/>
</dbReference>
<evidence type="ECO:0000259" key="1">
    <source>
        <dbReference type="Pfam" id="PF08393"/>
    </source>
</evidence>
<dbReference type="PANTHER" id="PTHR10676:SF183">
    <property type="entry name" value="DYNEIN AXONEMAL HEAVY CHAIN 2"/>
    <property type="match status" value="1"/>
</dbReference>
<reference evidence="4" key="1">
    <citation type="submission" date="2013-09" db="EMBL/GenBank/DDBJ databases">
        <title>The Genome Sequence of Anopheles maculatus species B.</title>
        <authorList>
            <consortium name="The Broad Institute Genomics Platform"/>
            <person name="Neafsey D.E."/>
            <person name="Besansky N."/>
            <person name="Howell P."/>
            <person name="Walton C."/>
            <person name="Young S.K."/>
            <person name="Zeng Q."/>
            <person name="Gargeya S."/>
            <person name="Fitzgerald M."/>
            <person name="Haas B."/>
            <person name="Abouelleil A."/>
            <person name="Allen A.W."/>
            <person name="Alvarado L."/>
            <person name="Arachchi H.M."/>
            <person name="Berlin A.M."/>
            <person name="Chapman S.B."/>
            <person name="Gainer-Dewar J."/>
            <person name="Goldberg J."/>
            <person name="Griggs A."/>
            <person name="Gujja S."/>
            <person name="Hansen M."/>
            <person name="Howarth C."/>
            <person name="Imamovic A."/>
            <person name="Ireland A."/>
            <person name="Larimer J."/>
            <person name="McCowan C."/>
            <person name="Murphy C."/>
            <person name="Pearson M."/>
            <person name="Poon T.W."/>
            <person name="Priest M."/>
            <person name="Roberts A."/>
            <person name="Saif S."/>
            <person name="Shea T."/>
            <person name="Sisk P."/>
            <person name="Sykes S."/>
            <person name="Wortman J."/>
            <person name="Nusbaum C."/>
            <person name="Birren B."/>
        </authorList>
    </citation>
    <scope>NUCLEOTIDE SEQUENCE [LARGE SCALE GENOMIC DNA]</scope>
    <source>
        <strain evidence="4">maculatus3</strain>
    </source>
</reference>
<evidence type="ECO:0000259" key="2">
    <source>
        <dbReference type="Pfam" id="PF25007"/>
    </source>
</evidence>
<accession>A0A182S5V2</accession>
<dbReference type="EnsemblMetazoa" id="AMAM000244-RA">
    <property type="protein sequence ID" value="AMAM000244-PA"/>
    <property type="gene ID" value="AMAM000244"/>
</dbReference>
<organism evidence="3 4">
    <name type="scientific">Anopheles maculatus</name>
    <dbReference type="NCBI Taxonomy" id="74869"/>
    <lineage>
        <taxon>Eukaryota</taxon>
        <taxon>Metazoa</taxon>
        <taxon>Ecdysozoa</taxon>
        <taxon>Arthropoda</taxon>
        <taxon>Hexapoda</taxon>
        <taxon>Insecta</taxon>
        <taxon>Pterygota</taxon>
        <taxon>Neoptera</taxon>
        <taxon>Endopterygota</taxon>
        <taxon>Diptera</taxon>
        <taxon>Nematocera</taxon>
        <taxon>Culicoidea</taxon>
        <taxon>Culicidae</taxon>
        <taxon>Anophelinae</taxon>
        <taxon>Anopheles</taxon>
        <taxon>Anopheles maculatus group</taxon>
    </lineage>
</organism>
<evidence type="ECO:0000313" key="4">
    <source>
        <dbReference type="Proteomes" id="UP000075901"/>
    </source>
</evidence>
<evidence type="ECO:0000313" key="3">
    <source>
        <dbReference type="EnsemblMetazoa" id="AMAM000244-PA"/>
    </source>
</evidence>
<reference evidence="3" key="2">
    <citation type="submission" date="2020-05" db="UniProtKB">
        <authorList>
            <consortium name="EnsemblMetazoa"/>
        </authorList>
    </citation>
    <scope>IDENTIFICATION</scope>
    <source>
        <strain evidence="3">maculatus3</strain>
    </source>
</reference>
<sequence>ALRRIQFTTTIFHPFIDFNNILKKNIEELRHEPMEVYELKQLEQRYQTCFDELPEKEQEIALILKYFVVLEKYVADLLPEAYELRRNIDQIWAQYQADLKAIREQIENYQDQFKLSMTGAADALKVDALQMLKMLREEMPTSEDSTPDEAFEAIDRLMMQLEVLERREREIEERMRLLGVDYVRLPALREIRSKLENLRQVWILVKEWRIERDRIMAESYSTADEIELNVMSGHFKQTYESLAEGPIGKEEFDVFSRVGEEISHFCVTVTIVCTMRASFMQERHWLKVKEIAKCEEANELPGELCSFYAMTELELYNYEEELLDLCFAARKEHEVELDLEAVAARVRAIEFRIRQASGGAGFLELRSPGTHFTTLADNIGIINRLRRSPHRHPFQSLIDYWEHTLGLLEEMLEIIVRMESECRTLHELHRITRGTARGSKMDHFNDGFRECFAEWCELMRYISTARLVEDVCPVGQEFIGELESVRKRLNQQTNALQDVLREQREVFPRFYLLSDSQHVRLISAPLNYAQLEQSLPILYENVTRFHLLERGKQNPPGIGGV</sequence>
<feature type="domain" description="Dynein axonemal heavy chain 2/5/8 coiled-coil" evidence="2">
    <location>
        <begin position="20"/>
        <end position="117"/>
    </location>
</feature>
<dbReference type="GO" id="GO:0060294">
    <property type="term" value="P:cilium movement involved in cell motility"/>
    <property type="evidence" value="ECO:0007669"/>
    <property type="project" value="TreeGrafter"/>
</dbReference>
<dbReference type="GO" id="GO:0030286">
    <property type="term" value="C:dynein complex"/>
    <property type="evidence" value="ECO:0007669"/>
    <property type="project" value="InterPro"/>
</dbReference>
<dbReference type="InterPro" id="IPR056759">
    <property type="entry name" value="DYH2-5-8_CC"/>
</dbReference>
<protein>
    <submittedName>
        <fullName evidence="3">Uncharacterized protein</fullName>
    </submittedName>
</protein>
<proteinExistence type="predicted"/>
<dbReference type="InterPro" id="IPR013602">
    <property type="entry name" value="Dynein_heavy_linker"/>
</dbReference>
<dbReference type="GO" id="GO:0097729">
    <property type="term" value="C:9+2 motile cilium"/>
    <property type="evidence" value="ECO:0007669"/>
    <property type="project" value="TreeGrafter"/>
</dbReference>
<dbReference type="AlphaFoldDB" id="A0A182S5V2"/>
<keyword evidence="4" id="KW-1185">Reference proteome</keyword>
<dbReference type="VEuPathDB" id="VectorBase:AMAM000244"/>
<dbReference type="Pfam" id="PF08393">
    <property type="entry name" value="DHC_N2"/>
    <property type="match status" value="1"/>
</dbReference>
<dbReference type="PANTHER" id="PTHR10676">
    <property type="entry name" value="DYNEIN HEAVY CHAIN FAMILY PROTEIN"/>
    <property type="match status" value="1"/>
</dbReference>
<dbReference type="Proteomes" id="UP000075901">
    <property type="component" value="Unassembled WGS sequence"/>
</dbReference>
<dbReference type="GO" id="GO:0005930">
    <property type="term" value="C:axoneme"/>
    <property type="evidence" value="ECO:0007669"/>
    <property type="project" value="TreeGrafter"/>
</dbReference>
<dbReference type="InterPro" id="IPR026983">
    <property type="entry name" value="DHC"/>
</dbReference>
<name>A0A182S5V2_9DIPT</name>
<feature type="domain" description="Dynein heavy chain linker" evidence="1">
    <location>
        <begin position="188"/>
        <end position="547"/>
    </location>
</feature>
<dbReference type="GO" id="GO:0051959">
    <property type="term" value="F:dynein light intermediate chain binding"/>
    <property type="evidence" value="ECO:0007669"/>
    <property type="project" value="InterPro"/>
</dbReference>
<dbReference type="GO" id="GO:0008569">
    <property type="term" value="F:minus-end-directed microtubule motor activity"/>
    <property type="evidence" value="ECO:0007669"/>
    <property type="project" value="TreeGrafter"/>
</dbReference>